<dbReference type="Proteomes" id="UP000011083">
    <property type="component" value="Unassembled WGS sequence"/>
</dbReference>
<evidence type="ECO:0000313" key="3">
    <source>
        <dbReference type="Proteomes" id="UP000011083"/>
    </source>
</evidence>
<feature type="region of interest" description="Disordered" evidence="1">
    <location>
        <begin position="89"/>
        <end position="125"/>
    </location>
</feature>
<name>L8GIQ8_ACACF</name>
<keyword evidence="3" id="KW-1185">Reference proteome</keyword>
<sequence length="525" mass="58719">MDAATSSTGKVLTKRGRGRKRRNNRNKKRNAADGLGEAEIDCDSSHYVYLIIGSKDSTDLDTLYVFDRLPPIQACYKFCDFAADAREAEEDEEQVDSDESEGGAKEVKKSGIGEGSQVHSDDASLNHLQRQRRLKPENKNIVVLDGDGIVCASFKGIPDAIHNCVHYTYALHEQDHPSPLAHRNVPMRLVKATRDLMGIVSKTKYRQHSKSALKATNSFAARRECLMQVDFSLTYLDVVVVREVKDELNASQFKTVAFHFSQLIGLMRGREYFTKADLATAFPDLAPFLHRADDATVHLEVLNKYRDIFVTMIAEGLQVHAKGPLLLFAADPTSCKGRWNMLTYESRGVIIDSVRERCVAYPLDHFFALDAESGVVPSWPTDEELLRREGIEQLLRGSTTAITTDDRHNAELSAFYTAFLDPNTHRPSIAGERAFDVPPSVKEQWDRLVGNDDDDMEGKDEQVSRLLEAMKLYTFILVATRSGTEEETGTRLALLGLRHHHTWDMQPLAVVQDVAAQVGLPSVAL</sequence>
<protein>
    <submittedName>
        <fullName evidence="2">Uncharacterized protein</fullName>
    </submittedName>
</protein>
<feature type="compositionally biased region" description="Polar residues" evidence="1">
    <location>
        <begin position="1"/>
        <end position="10"/>
    </location>
</feature>
<dbReference type="GeneID" id="14913649"/>
<feature type="compositionally biased region" description="Basic residues" evidence="1">
    <location>
        <begin position="12"/>
        <end position="29"/>
    </location>
</feature>
<gene>
    <name evidence="2" type="ORF">ACA1_092670</name>
</gene>
<dbReference type="KEGG" id="acan:ACA1_092670"/>
<reference evidence="2 3" key="1">
    <citation type="journal article" date="2013" name="Genome Biol.">
        <title>Genome of Acanthamoeba castellanii highlights extensive lateral gene transfer and early evolution of tyrosine kinase signaling.</title>
        <authorList>
            <person name="Clarke M."/>
            <person name="Lohan A.J."/>
            <person name="Liu B."/>
            <person name="Lagkouvardos I."/>
            <person name="Roy S."/>
            <person name="Zafar N."/>
            <person name="Bertelli C."/>
            <person name="Schilde C."/>
            <person name="Kianianmomeni A."/>
            <person name="Burglin T.R."/>
            <person name="Frech C."/>
            <person name="Turcotte B."/>
            <person name="Kopec K.O."/>
            <person name="Synnott J.M."/>
            <person name="Choo C."/>
            <person name="Paponov I."/>
            <person name="Finkler A."/>
            <person name="Soon Heng Tan C."/>
            <person name="Hutchins A.P."/>
            <person name="Weinmeier T."/>
            <person name="Rattei T."/>
            <person name="Chu J.S."/>
            <person name="Gimenez G."/>
            <person name="Irimia M."/>
            <person name="Rigden D.J."/>
            <person name="Fitzpatrick D.A."/>
            <person name="Lorenzo-Morales J."/>
            <person name="Bateman A."/>
            <person name="Chiu C.H."/>
            <person name="Tang P."/>
            <person name="Hegemann P."/>
            <person name="Fromm H."/>
            <person name="Raoult D."/>
            <person name="Greub G."/>
            <person name="Miranda-Saavedra D."/>
            <person name="Chen N."/>
            <person name="Nash P."/>
            <person name="Ginger M.L."/>
            <person name="Horn M."/>
            <person name="Schaap P."/>
            <person name="Caler L."/>
            <person name="Loftus B."/>
        </authorList>
    </citation>
    <scope>NUCLEOTIDE SEQUENCE [LARGE SCALE GENOMIC DNA]</scope>
    <source>
        <strain evidence="2 3">Neff</strain>
    </source>
</reference>
<dbReference type="AlphaFoldDB" id="L8GIQ8"/>
<feature type="compositionally biased region" description="Basic and acidic residues" evidence="1">
    <location>
        <begin position="102"/>
        <end position="111"/>
    </location>
</feature>
<evidence type="ECO:0000256" key="1">
    <source>
        <dbReference type="SAM" id="MobiDB-lite"/>
    </source>
</evidence>
<evidence type="ECO:0000313" key="2">
    <source>
        <dbReference type="EMBL" id="ELR12734.1"/>
    </source>
</evidence>
<proteinExistence type="predicted"/>
<dbReference type="VEuPathDB" id="AmoebaDB:ACA1_092670"/>
<feature type="compositionally biased region" description="Acidic residues" evidence="1">
    <location>
        <begin position="89"/>
        <end position="101"/>
    </location>
</feature>
<dbReference type="EMBL" id="KB008103">
    <property type="protein sequence ID" value="ELR12734.1"/>
    <property type="molecule type" value="Genomic_DNA"/>
</dbReference>
<feature type="region of interest" description="Disordered" evidence="1">
    <location>
        <begin position="1"/>
        <end position="32"/>
    </location>
</feature>
<dbReference type="RefSeq" id="XP_004334747.1">
    <property type="nucleotide sequence ID" value="XM_004334699.1"/>
</dbReference>
<organism evidence="2 3">
    <name type="scientific">Acanthamoeba castellanii (strain ATCC 30010 / Neff)</name>
    <dbReference type="NCBI Taxonomy" id="1257118"/>
    <lineage>
        <taxon>Eukaryota</taxon>
        <taxon>Amoebozoa</taxon>
        <taxon>Discosea</taxon>
        <taxon>Longamoebia</taxon>
        <taxon>Centramoebida</taxon>
        <taxon>Acanthamoebidae</taxon>
        <taxon>Acanthamoeba</taxon>
    </lineage>
</organism>
<accession>L8GIQ8</accession>